<comment type="caution">
    <text evidence="7">The sequence shown here is derived from an EMBL/GenBank/DDBJ whole genome shotgun (WGS) entry which is preliminary data.</text>
</comment>
<dbReference type="SUPFAM" id="SSF46689">
    <property type="entry name" value="Homeodomain-like"/>
    <property type="match status" value="1"/>
</dbReference>
<feature type="compositionally biased region" description="Low complexity" evidence="5">
    <location>
        <begin position="159"/>
        <end position="176"/>
    </location>
</feature>
<evidence type="ECO:0000256" key="2">
    <source>
        <dbReference type="ARBA" id="ARBA00023155"/>
    </source>
</evidence>
<dbReference type="GO" id="GO:0005634">
    <property type="term" value="C:nucleus"/>
    <property type="evidence" value="ECO:0007669"/>
    <property type="project" value="UniProtKB-SubCell"/>
</dbReference>
<dbReference type="CDD" id="cd00086">
    <property type="entry name" value="homeodomain"/>
    <property type="match status" value="1"/>
</dbReference>
<dbReference type="GO" id="GO:0030154">
    <property type="term" value="P:cell differentiation"/>
    <property type="evidence" value="ECO:0007669"/>
    <property type="project" value="TreeGrafter"/>
</dbReference>
<evidence type="ECO:0000256" key="3">
    <source>
        <dbReference type="PROSITE-ProRule" id="PRU00108"/>
    </source>
</evidence>
<dbReference type="GeneID" id="77732156"/>
<dbReference type="GO" id="GO:0006357">
    <property type="term" value="P:regulation of transcription by RNA polymerase II"/>
    <property type="evidence" value="ECO:0007669"/>
    <property type="project" value="TreeGrafter"/>
</dbReference>
<feature type="domain" description="Homeobox" evidence="6">
    <location>
        <begin position="253"/>
        <end position="315"/>
    </location>
</feature>
<evidence type="ECO:0000256" key="4">
    <source>
        <dbReference type="RuleBase" id="RU000682"/>
    </source>
</evidence>
<feature type="compositionally biased region" description="Polar residues" evidence="5">
    <location>
        <begin position="56"/>
        <end position="72"/>
    </location>
</feature>
<keyword evidence="8" id="KW-1185">Reference proteome</keyword>
<dbReference type="Gene3D" id="1.10.10.60">
    <property type="entry name" value="Homeodomain-like"/>
    <property type="match status" value="1"/>
</dbReference>
<feature type="compositionally biased region" description="Low complexity" evidence="5">
    <location>
        <begin position="10"/>
        <end position="22"/>
    </location>
</feature>
<keyword evidence="2 3" id="KW-0371">Homeobox</keyword>
<dbReference type="GO" id="GO:0000978">
    <property type="term" value="F:RNA polymerase II cis-regulatory region sequence-specific DNA binding"/>
    <property type="evidence" value="ECO:0007669"/>
    <property type="project" value="TreeGrafter"/>
</dbReference>
<organism evidence="7 8">
    <name type="scientific">Dioszegia hungarica</name>
    <dbReference type="NCBI Taxonomy" id="4972"/>
    <lineage>
        <taxon>Eukaryota</taxon>
        <taxon>Fungi</taxon>
        <taxon>Dikarya</taxon>
        <taxon>Basidiomycota</taxon>
        <taxon>Agaricomycotina</taxon>
        <taxon>Tremellomycetes</taxon>
        <taxon>Tremellales</taxon>
        <taxon>Bulleribasidiaceae</taxon>
        <taxon>Dioszegia</taxon>
    </lineage>
</organism>
<dbReference type="InterPro" id="IPR009057">
    <property type="entry name" value="Homeodomain-like_sf"/>
</dbReference>
<evidence type="ECO:0000313" key="7">
    <source>
        <dbReference type="EMBL" id="KAI9635797.1"/>
    </source>
</evidence>
<dbReference type="InterPro" id="IPR001356">
    <property type="entry name" value="HD"/>
</dbReference>
<dbReference type="SMART" id="SM00389">
    <property type="entry name" value="HOX"/>
    <property type="match status" value="1"/>
</dbReference>
<feature type="DNA-binding region" description="Homeobox" evidence="3">
    <location>
        <begin position="255"/>
        <end position="316"/>
    </location>
</feature>
<feature type="region of interest" description="Disordered" evidence="5">
    <location>
        <begin position="815"/>
        <end position="834"/>
    </location>
</feature>
<dbReference type="Proteomes" id="UP001164286">
    <property type="component" value="Unassembled WGS sequence"/>
</dbReference>
<reference evidence="7" key="1">
    <citation type="journal article" date="2022" name="G3 (Bethesda)">
        <title>High quality genome of the basidiomycete yeast Dioszegia hungarica PDD-24b-2 isolated from cloud water.</title>
        <authorList>
            <person name="Jarrige D."/>
            <person name="Haridas S."/>
            <person name="Bleykasten-Grosshans C."/>
            <person name="Joly M."/>
            <person name="Nadalig T."/>
            <person name="Sancelme M."/>
            <person name="Vuilleumier S."/>
            <person name="Grigoriev I.V."/>
            <person name="Amato P."/>
            <person name="Bringel F."/>
        </authorList>
    </citation>
    <scope>NUCLEOTIDE SEQUENCE</scope>
    <source>
        <strain evidence="7">PDD-24b-2</strain>
    </source>
</reference>
<comment type="subcellular location">
    <subcellularLocation>
        <location evidence="3 4">Nucleus</location>
    </subcellularLocation>
</comment>
<evidence type="ECO:0000256" key="5">
    <source>
        <dbReference type="SAM" id="MobiDB-lite"/>
    </source>
</evidence>
<feature type="region of interest" description="Disordered" evidence="5">
    <location>
        <begin position="1"/>
        <end position="178"/>
    </location>
</feature>
<dbReference type="EMBL" id="JAKWFO010000005">
    <property type="protein sequence ID" value="KAI9635797.1"/>
    <property type="molecule type" value="Genomic_DNA"/>
</dbReference>
<protein>
    <recommendedName>
        <fullName evidence="6">Homeobox domain-containing protein</fullName>
    </recommendedName>
</protein>
<name>A0AA38H8J2_9TREE</name>
<proteinExistence type="predicted"/>
<dbReference type="PANTHER" id="PTHR24324">
    <property type="entry name" value="HOMEOBOX PROTEIN HHEX"/>
    <property type="match status" value="1"/>
</dbReference>
<dbReference type="InterPro" id="IPR051000">
    <property type="entry name" value="Homeobox_DNA-bind_prot"/>
</dbReference>
<feature type="compositionally biased region" description="Polar residues" evidence="5">
    <location>
        <begin position="79"/>
        <end position="105"/>
    </location>
</feature>
<keyword evidence="3 4" id="KW-0539">Nucleus</keyword>
<keyword evidence="1 3" id="KW-0238">DNA-binding</keyword>
<dbReference type="PANTHER" id="PTHR24324:SF9">
    <property type="entry name" value="HOMEOBOX DOMAIN-CONTAINING PROTEIN"/>
    <property type="match status" value="1"/>
</dbReference>
<evidence type="ECO:0000313" key="8">
    <source>
        <dbReference type="Proteomes" id="UP001164286"/>
    </source>
</evidence>
<dbReference type="Pfam" id="PF00046">
    <property type="entry name" value="Homeodomain"/>
    <property type="match status" value="1"/>
</dbReference>
<dbReference type="AlphaFoldDB" id="A0AA38H8J2"/>
<dbReference type="RefSeq" id="XP_052945574.1">
    <property type="nucleotide sequence ID" value="XM_053092951.1"/>
</dbReference>
<evidence type="ECO:0000256" key="1">
    <source>
        <dbReference type="ARBA" id="ARBA00023125"/>
    </source>
</evidence>
<gene>
    <name evidence="7" type="ORF">MKK02DRAFT_44493</name>
</gene>
<sequence>MSLDMPPPQYHHQQGQSQSSGPPESPAIDPHDPTPYTYQQHQQQPTPSPGQPAPTWSTLPGLNTTFELSTSFGHGPYTPLNSSQSDAGVQHTSLSPLVASWSTSPPLHASEPSRPGGPVRNWSASAYPRKRSSGMSMSPPPMATYSSPHHIQPSPNYPPYTHHQTPQPQPTSSPYSAHVYPFSTSASMSAISPPPFGLAQDRRMSSPVGNPSSGLYTFQPSYTPQGYHQLPHGQKLHPAPPGMAMTYPDLASDANKPPRFRPTKEQLAILIGSYNKNKNPDTAEREALARRLGPDVRSKTLQIWFQNRRSKARAKERESAAASASRISFSGSEIDVGASRGGFDPFVVEGSGRKGSLTDVESLRAMVHDDDPALQIIPISVLAISTWTRFLTPGMTATPDLCLALRLPSPAPAIFIFVAHLAETYRITIPLDAPTPTSAHSSFDFSPTHAETASRNPISLIEAAANPTLNAEAVLLRFELGQGACSFSSWNTTSGSWVETGDFSGGVVAGGGKVEVTGQRDTLLPAFGQVHQYLYDAPLLTPVTFTNHQTSPPPSPYTPTPIASTATSTFLPLRVEPVTNSSHTAFASTWRFPPPTSATSANNTPIDPLAPPGSDVTAIRVRVGAMGHAKQRSLSAPMAMPAEYVAGRNDLEMGGDATAERSGGPEYVWPSSQTYGQAPTDQPLRYQLQSHSTPVDAHLYRTAWPFEPPASLGTVGQLINPAHTAPTPSAGAYLNGTTRPIPIASARPIMHNRAPSYGSDVRGERGDSVGLSLRSGASSSGSIMLAAEAQASPPFVFDAMMGLGIGYDAQGSGVEGGHDGSRMGGIKMEVLEEG</sequence>
<dbReference type="PROSITE" id="PS50071">
    <property type="entry name" value="HOMEOBOX_2"/>
    <property type="match status" value="1"/>
</dbReference>
<feature type="compositionally biased region" description="Low complexity" evidence="5">
    <location>
        <begin position="34"/>
        <end position="45"/>
    </location>
</feature>
<accession>A0AA38H8J2</accession>
<evidence type="ECO:0000259" key="6">
    <source>
        <dbReference type="PROSITE" id="PS50071"/>
    </source>
</evidence>